<dbReference type="AlphaFoldDB" id="A0AAV4SWF9"/>
<keyword evidence="3" id="KW-1185">Reference proteome</keyword>
<dbReference type="Proteomes" id="UP001054837">
    <property type="component" value="Unassembled WGS sequence"/>
</dbReference>
<comment type="caution">
    <text evidence="2">The sequence shown here is derived from an EMBL/GenBank/DDBJ whole genome shotgun (WGS) entry which is preliminary data.</text>
</comment>
<evidence type="ECO:0000313" key="3">
    <source>
        <dbReference type="Proteomes" id="UP001054837"/>
    </source>
</evidence>
<name>A0AAV4SWF9_9ARAC</name>
<organism evidence="2 3">
    <name type="scientific">Caerostris darwini</name>
    <dbReference type="NCBI Taxonomy" id="1538125"/>
    <lineage>
        <taxon>Eukaryota</taxon>
        <taxon>Metazoa</taxon>
        <taxon>Ecdysozoa</taxon>
        <taxon>Arthropoda</taxon>
        <taxon>Chelicerata</taxon>
        <taxon>Arachnida</taxon>
        <taxon>Araneae</taxon>
        <taxon>Araneomorphae</taxon>
        <taxon>Entelegynae</taxon>
        <taxon>Araneoidea</taxon>
        <taxon>Araneidae</taxon>
        <taxon>Caerostris</taxon>
    </lineage>
</organism>
<protein>
    <submittedName>
        <fullName evidence="2">Uncharacterized protein</fullName>
    </submittedName>
</protein>
<accession>A0AAV4SWF9</accession>
<evidence type="ECO:0000313" key="2">
    <source>
        <dbReference type="EMBL" id="GIY38269.1"/>
    </source>
</evidence>
<sequence>MPPVDISNTEIQLNPKQSSSLKMNDDSSNVSHPSVPSPFSAESHAHPAKNNAVKRGPDRGITLLYRPLASPTSSSTGCWRQPALSRFFCDFTLKFFSTPTTIQSSGDRFSRSDVGFKYKKIVGKKFPTALTKGVAF</sequence>
<evidence type="ECO:0000256" key="1">
    <source>
        <dbReference type="SAM" id="MobiDB-lite"/>
    </source>
</evidence>
<feature type="compositionally biased region" description="Low complexity" evidence="1">
    <location>
        <begin position="26"/>
        <end position="40"/>
    </location>
</feature>
<dbReference type="EMBL" id="BPLQ01008573">
    <property type="protein sequence ID" value="GIY38269.1"/>
    <property type="molecule type" value="Genomic_DNA"/>
</dbReference>
<feature type="region of interest" description="Disordered" evidence="1">
    <location>
        <begin position="1"/>
        <end position="58"/>
    </location>
</feature>
<feature type="compositionally biased region" description="Polar residues" evidence="1">
    <location>
        <begin position="1"/>
        <end position="22"/>
    </location>
</feature>
<reference evidence="2 3" key="1">
    <citation type="submission" date="2021-06" db="EMBL/GenBank/DDBJ databases">
        <title>Caerostris darwini draft genome.</title>
        <authorList>
            <person name="Kono N."/>
            <person name="Arakawa K."/>
        </authorList>
    </citation>
    <scope>NUCLEOTIDE SEQUENCE [LARGE SCALE GENOMIC DNA]</scope>
</reference>
<proteinExistence type="predicted"/>
<gene>
    <name evidence="2" type="ORF">CDAR_107091</name>
</gene>